<dbReference type="OrthoDB" id="7410028at2"/>
<reference evidence="3 4" key="1">
    <citation type="submission" date="2018-08" db="EMBL/GenBank/DDBJ databases">
        <title>Henriciella mobilis sp. nov., isolated from seawater.</title>
        <authorList>
            <person name="Cheng H."/>
            <person name="Wu Y.-H."/>
            <person name="Xu X.-W."/>
            <person name="Guo L.-L."/>
        </authorList>
    </citation>
    <scope>NUCLEOTIDE SEQUENCE [LARGE SCALE GENOMIC DNA]</scope>
    <source>
        <strain evidence="3 4">JN25</strain>
    </source>
</reference>
<keyword evidence="4" id="KW-1185">Reference proteome</keyword>
<feature type="signal peptide" evidence="2">
    <location>
        <begin position="1"/>
        <end position="24"/>
    </location>
</feature>
<dbReference type="EMBL" id="QWFX01000005">
    <property type="protein sequence ID" value="RIJ32785.1"/>
    <property type="molecule type" value="Genomic_DNA"/>
</dbReference>
<comment type="caution">
    <text evidence="3">The sequence shown here is derived from an EMBL/GenBank/DDBJ whole genome shotgun (WGS) entry which is preliminary data.</text>
</comment>
<proteinExistence type="predicted"/>
<evidence type="ECO:0000313" key="4">
    <source>
        <dbReference type="Proteomes" id="UP000266385"/>
    </source>
</evidence>
<sequence length="288" mass="29856">MATSYKSWAVLGLSTTLLGGIGLAACGNDQGSVSPEREASQPAEATPSSAGLADEIDVTSTPVRAEGGEGEGGVNIAQAGEDPAVYLSALAVVEAHIRAGIDALDAGERKAAAEMFAHPVSEILFDLEPVLRQQGVAPFEQKLIDASHGVFGGESDDALRARASDIIATIRQAGEFAPKGQADDVTIKARVIADEIDRAIAQYMSARNSDAYEPYLDGYGFYKTAESLMIDNAEAIAADAPAFHQQAETVLSALSEAYPSARRPAALGADASHLAVLNSGLQLELSGL</sequence>
<gene>
    <name evidence="3" type="ORF">D1223_02755</name>
</gene>
<feature type="chain" id="PRO_5017267207" description="Lipoprotein" evidence="2">
    <location>
        <begin position="25"/>
        <end position="288"/>
    </location>
</feature>
<protein>
    <recommendedName>
        <fullName evidence="5">Lipoprotein</fullName>
    </recommendedName>
</protein>
<dbReference type="RefSeq" id="WP_119374865.1">
    <property type="nucleotide sequence ID" value="NZ_QWFX01000005.1"/>
</dbReference>
<dbReference type="PROSITE" id="PS51257">
    <property type="entry name" value="PROKAR_LIPOPROTEIN"/>
    <property type="match status" value="1"/>
</dbReference>
<evidence type="ECO:0000256" key="1">
    <source>
        <dbReference type="SAM" id="MobiDB-lite"/>
    </source>
</evidence>
<accession>A0A399RTH4</accession>
<organism evidence="3 4">
    <name type="scientific">Henriciella mobilis</name>
    <dbReference type="NCBI Taxonomy" id="2305467"/>
    <lineage>
        <taxon>Bacteria</taxon>
        <taxon>Pseudomonadati</taxon>
        <taxon>Pseudomonadota</taxon>
        <taxon>Alphaproteobacteria</taxon>
        <taxon>Hyphomonadales</taxon>
        <taxon>Hyphomonadaceae</taxon>
        <taxon>Henriciella</taxon>
    </lineage>
</organism>
<evidence type="ECO:0008006" key="5">
    <source>
        <dbReference type="Google" id="ProtNLM"/>
    </source>
</evidence>
<dbReference type="AlphaFoldDB" id="A0A399RTH4"/>
<keyword evidence="2" id="KW-0732">Signal</keyword>
<dbReference type="Proteomes" id="UP000266385">
    <property type="component" value="Unassembled WGS sequence"/>
</dbReference>
<feature type="region of interest" description="Disordered" evidence="1">
    <location>
        <begin position="29"/>
        <end position="52"/>
    </location>
</feature>
<name>A0A399RTH4_9PROT</name>
<evidence type="ECO:0000256" key="2">
    <source>
        <dbReference type="SAM" id="SignalP"/>
    </source>
</evidence>
<evidence type="ECO:0000313" key="3">
    <source>
        <dbReference type="EMBL" id="RIJ32785.1"/>
    </source>
</evidence>